<evidence type="ECO:0000313" key="2">
    <source>
        <dbReference type="Proteomes" id="UP000190102"/>
    </source>
</evidence>
<protein>
    <submittedName>
        <fullName evidence="1">Predicted regulator of Ras-like GTPase activity, Roadblock/LC7/MglB family</fullName>
    </submittedName>
</protein>
<sequence>METVLRSVVTSPGVIGGMIADDSGQLLVRSMPDMYDSGQLAKVATLLMEQQFGLEDATGGVRQSEIRFELGKLIARSAGERSLVLLCEPGVNIQVLSIALNVAAKKLEKIPVQPVAQQSAAAQPSQMTPPLQSGTGWTFMPLQIENGKMLLQVQIVDRTGGTFWSSMEEHVSVNRSTCRSIWRHYSSRPSKKFSLTNPRNNLNSIISLDIIEDDKENLFDGRVLITLAAAEHLQLKEGDRVMIEVPKGTGLFGWEGI</sequence>
<name>A0A1T4MUZ9_9BACT</name>
<accession>A0A1T4MUZ9</accession>
<dbReference type="OrthoDB" id="5394507at2"/>
<dbReference type="STRING" id="115783.SAMN02745119_01409"/>
<gene>
    <name evidence="1" type="ORF">SAMN02745119_01409</name>
</gene>
<dbReference type="Gene3D" id="3.30.450.30">
    <property type="entry name" value="Dynein light chain 2a, cytoplasmic"/>
    <property type="match status" value="1"/>
</dbReference>
<reference evidence="2" key="1">
    <citation type="submission" date="2017-02" db="EMBL/GenBank/DDBJ databases">
        <authorList>
            <person name="Varghese N."/>
            <person name="Submissions S."/>
        </authorList>
    </citation>
    <scope>NUCLEOTIDE SEQUENCE [LARGE SCALE GENOMIC DNA]</scope>
    <source>
        <strain evidence="2">ATCC BAA-34</strain>
    </source>
</reference>
<dbReference type="Proteomes" id="UP000190102">
    <property type="component" value="Unassembled WGS sequence"/>
</dbReference>
<dbReference type="AlphaFoldDB" id="A0A1T4MUZ9"/>
<dbReference type="EMBL" id="FUWR01000006">
    <property type="protein sequence ID" value="SJZ70605.1"/>
    <property type="molecule type" value="Genomic_DNA"/>
</dbReference>
<dbReference type="SUPFAM" id="SSF103196">
    <property type="entry name" value="Roadblock/LC7 domain"/>
    <property type="match status" value="1"/>
</dbReference>
<evidence type="ECO:0000313" key="1">
    <source>
        <dbReference type="EMBL" id="SJZ70605.1"/>
    </source>
</evidence>
<proteinExistence type="predicted"/>
<dbReference type="RefSeq" id="WP_078789726.1">
    <property type="nucleotide sequence ID" value="NZ_FUWR01000006.1"/>
</dbReference>
<organism evidence="1 2">
    <name type="scientific">Trichlorobacter thiogenes</name>
    <dbReference type="NCBI Taxonomy" id="115783"/>
    <lineage>
        <taxon>Bacteria</taxon>
        <taxon>Pseudomonadati</taxon>
        <taxon>Thermodesulfobacteriota</taxon>
        <taxon>Desulfuromonadia</taxon>
        <taxon>Geobacterales</taxon>
        <taxon>Geobacteraceae</taxon>
        <taxon>Trichlorobacter</taxon>
    </lineage>
</organism>
<keyword evidence="2" id="KW-1185">Reference proteome</keyword>